<dbReference type="AlphaFoldDB" id="A0A6G0Y0U5"/>
<dbReference type="OrthoDB" id="7460492at2759"/>
<dbReference type="Gene3D" id="3.30.420.10">
    <property type="entry name" value="Ribonuclease H-like superfamily/Ribonuclease H"/>
    <property type="match status" value="1"/>
</dbReference>
<evidence type="ECO:0000313" key="1">
    <source>
        <dbReference type="EMBL" id="KAF0746887.1"/>
    </source>
</evidence>
<evidence type="ECO:0000313" key="2">
    <source>
        <dbReference type="Proteomes" id="UP000478052"/>
    </source>
</evidence>
<keyword evidence="2" id="KW-1185">Reference proteome</keyword>
<dbReference type="EMBL" id="VUJU01007038">
    <property type="protein sequence ID" value="KAF0746887.1"/>
    <property type="molecule type" value="Genomic_DNA"/>
</dbReference>
<dbReference type="GO" id="GO:0003676">
    <property type="term" value="F:nucleic acid binding"/>
    <property type="evidence" value="ECO:0007669"/>
    <property type="project" value="InterPro"/>
</dbReference>
<comment type="caution">
    <text evidence="1">The sequence shown here is derived from an EMBL/GenBank/DDBJ whole genome shotgun (WGS) entry which is preliminary data.</text>
</comment>
<dbReference type="PANTHER" id="PTHR33939:SF1">
    <property type="entry name" value="DUF4371 DOMAIN-CONTAINING PROTEIN"/>
    <property type="match status" value="1"/>
</dbReference>
<proteinExistence type="predicted"/>
<reference evidence="1 2" key="1">
    <citation type="submission" date="2019-08" db="EMBL/GenBank/DDBJ databases">
        <title>Whole genome of Aphis craccivora.</title>
        <authorList>
            <person name="Voronova N.V."/>
            <person name="Shulinski R.S."/>
            <person name="Bandarenka Y.V."/>
            <person name="Zhorov D.G."/>
            <person name="Warner D."/>
        </authorList>
    </citation>
    <scope>NUCLEOTIDE SEQUENCE [LARGE SCALE GENOMIC DNA]</scope>
    <source>
        <strain evidence="1">180601</strain>
        <tissue evidence="1">Whole Body</tissue>
    </source>
</reference>
<accession>A0A6G0Y0U5</accession>
<evidence type="ECO:0008006" key="3">
    <source>
        <dbReference type="Google" id="ProtNLM"/>
    </source>
</evidence>
<protein>
    <recommendedName>
        <fullName evidence="3">DDE 3 domain-containing protein</fullName>
    </recommendedName>
</protein>
<gene>
    <name evidence="1" type="ORF">FWK35_00022929</name>
</gene>
<dbReference type="PANTHER" id="PTHR33939">
    <property type="entry name" value="PROTEIN CBG22215"/>
    <property type="match status" value="1"/>
</dbReference>
<sequence>MCFYAMLKTSFSWRTGINSDTRSQTKQIVYKVYTFLKQLSTKPDLTTDFLKTQIRTAEAYGLSERTVRLICSEAKEKTEESMSVMVFKSPHKGYKRAKIVSELDNFDSDVVRRSVHEFYDLDEYPTKCNDGHKFLMERNDIVAFRCKFLREICTLREMKDDRPVVYIDETWVNQNHSGSMIWKNEHGTEGLKVPTGKEAIPLTTSQMNTEVFKNWFIELLNNLEEPSVLVMDNASYHSTLVENHPKNGRYRASYPRSVRCGNQRGLEHCVRHPEEIQESDNRKEILRDALTEPVVLIIMPDDSDFSDEESNIEPSNLCSSTPRYVRFSFIVSSTPCMLSWGSTYPLFVVKITASVLPTESDRPALLIHSDTISNALLQNVGRMSSRHYCYVIGEGNEGCRCHVPSITTCVRSK</sequence>
<organism evidence="1 2">
    <name type="scientific">Aphis craccivora</name>
    <name type="common">Cowpea aphid</name>
    <dbReference type="NCBI Taxonomy" id="307492"/>
    <lineage>
        <taxon>Eukaryota</taxon>
        <taxon>Metazoa</taxon>
        <taxon>Ecdysozoa</taxon>
        <taxon>Arthropoda</taxon>
        <taxon>Hexapoda</taxon>
        <taxon>Insecta</taxon>
        <taxon>Pterygota</taxon>
        <taxon>Neoptera</taxon>
        <taxon>Paraneoptera</taxon>
        <taxon>Hemiptera</taxon>
        <taxon>Sternorrhyncha</taxon>
        <taxon>Aphidomorpha</taxon>
        <taxon>Aphidoidea</taxon>
        <taxon>Aphididae</taxon>
        <taxon>Aphidini</taxon>
        <taxon>Aphis</taxon>
        <taxon>Aphis</taxon>
    </lineage>
</organism>
<dbReference type="Proteomes" id="UP000478052">
    <property type="component" value="Unassembled WGS sequence"/>
</dbReference>
<dbReference type="InterPro" id="IPR036397">
    <property type="entry name" value="RNaseH_sf"/>
</dbReference>
<name>A0A6G0Y0U5_APHCR</name>